<dbReference type="InterPro" id="IPR013096">
    <property type="entry name" value="Cupin_2"/>
</dbReference>
<evidence type="ECO:0000313" key="3">
    <source>
        <dbReference type="EMBL" id="MBF1129101.1"/>
    </source>
</evidence>
<dbReference type="CDD" id="cd02221">
    <property type="entry name" value="cupin_TM1287-like"/>
    <property type="match status" value="1"/>
</dbReference>
<feature type="domain" description="Cupin type-2" evidence="2">
    <location>
        <begin position="38"/>
        <end position="104"/>
    </location>
</feature>
<dbReference type="SUPFAM" id="SSF51182">
    <property type="entry name" value="RmlC-like cupins"/>
    <property type="match status" value="1"/>
</dbReference>
<dbReference type="GO" id="GO:0046872">
    <property type="term" value="F:metal ion binding"/>
    <property type="evidence" value="ECO:0007669"/>
    <property type="project" value="UniProtKB-KW"/>
</dbReference>
<dbReference type="Gene3D" id="2.60.120.10">
    <property type="entry name" value="Jelly Rolls"/>
    <property type="match status" value="1"/>
</dbReference>
<dbReference type="InterPro" id="IPR011051">
    <property type="entry name" value="RmlC_Cupin_sf"/>
</dbReference>
<dbReference type="InterPro" id="IPR014710">
    <property type="entry name" value="RmlC-like_jellyroll"/>
</dbReference>
<dbReference type="Pfam" id="PF07883">
    <property type="entry name" value="Cupin_2"/>
    <property type="match status" value="1"/>
</dbReference>
<evidence type="ECO:0000256" key="1">
    <source>
        <dbReference type="ARBA" id="ARBA00022723"/>
    </source>
</evidence>
<evidence type="ECO:0000259" key="2">
    <source>
        <dbReference type="Pfam" id="PF07883"/>
    </source>
</evidence>
<dbReference type="InterPro" id="IPR051610">
    <property type="entry name" value="GPI/OXD"/>
</dbReference>
<dbReference type="AlphaFoldDB" id="A0A930B6T8"/>
<dbReference type="RefSeq" id="WP_276639156.1">
    <property type="nucleotide sequence ID" value="NZ_DBEZZS010000159.1"/>
</dbReference>
<organism evidence="3 4">
    <name type="scientific">Dialister invisus</name>
    <dbReference type="NCBI Taxonomy" id="218538"/>
    <lineage>
        <taxon>Bacteria</taxon>
        <taxon>Bacillati</taxon>
        <taxon>Bacillota</taxon>
        <taxon>Negativicutes</taxon>
        <taxon>Veillonellales</taxon>
        <taxon>Veillonellaceae</taxon>
        <taxon>Dialister</taxon>
    </lineage>
</organism>
<dbReference type="Proteomes" id="UP000757890">
    <property type="component" value="Unassembled WGS sequence"/>
</dbReference>
<gene>
    <name evidence="3" type="ORF">HXL70_03535</name>
</gene>
<proteinExistence type="predicted"/>
<dbReference type="PANTHER" id="PTHR35848">
    <property type="entry name" value="OXALATE-BINDING PROTEIN"/>
    <property type="match status" value="1"/>
</dbReference>
<accession>A0A930B6T8</accession>
<protein>
    <submittedName>
        <fullName evidence="3">Cupin domain-containing protein</fullName>
    </submittedName>
</protein>
<dbReference type="PANTHER" id="PTHR35848:SF6">
    <property type="entry name" value="CUPIN TYPE-2 DOMAIN-CONTAINING PROTEIN"/>
    <property type="match status" value="1"/>
</dbReference>
<keyword evidence="1" id="KW-0479">Metal-binding</keyword>
<sequence length="109" mass="11944">MLEPIIRKNAFGGKGEVTLQPLLTDEQKNEKIQMYAEITIPEGASLGIHRHSRNAESYYILSGTGLYTDDGKTYEVHAGDTTYCADGHCHGLENTGDGDLKFMALIIPS</sequence>
<evidence type="ECO:0000313" key="4">
    <source>
        <dbReference type="Proteomes" id="UP000757890"/>
    </source>
</evidence>
<dbReference type="EMBL" id="JABZMK010000010">
    <property type="protein sequence ID" value="MBF1129101.1"/>
    <property type="molecule type" value="Genomic_DNA"/>
</dbReference>
<reference evidence="3" key="1">
    <citation type="submission" date="2020-04" db="EMBL/GenBank/DDBJ databases">
        <title>Deep metagenomics examines the oral microbiome during advanced dental caries in children, revealing novel taxa and co-occurrences with host molecules.</title>
        <authorList>
            <person name="Baker J.L."/>
            <person name="Morton J.T."/>
            <person name="Dinis M."/>
            <person name="Alvarez R."/>
            <person name="Tran N.C."/>
            <person name="Knight R."/>
            <person name="Edlund A."/>
        </authorList>
    </citation>
    <scope>NUCLEOTIDE SEQUENCE</scope>
    <source>
        <strain evidence="3">JCVI_32_bin.14</strain>
    </source>
</reference>
<name>A0A930B6T8_9FIRM</name>
<comment type="caution">
    <text evidence="3">The sequence shown here is derived from an EMBL/GenBank/DDBJ whole genome shotgun (WGS) entry which is preliminary data.</text>
</comment>